<dbReference type="GO" id="GO:0003677">
    <property type="term" value="F:DNA binding"/>
    <property type="evidence" value="ECO:0007669"/>
    <property type="project" value="UniProtKB-KW"/>
</dbReference>
<dbReference type="InterPro" id="IPR013325">
    <property type="entry name" value="RNA_pol_sigma_r2"/>
</dbReference>
<dbReference type="PANTHER" id="PTHR43133:SF51">
    <property type="entry name" value="RNA POLYMERASE SIGMA FACTOR"/>
    <property type="match status" value="1"/>
</dbReference>
<dbReference type="NCBIfam" id="TIGR02937">
    <property type="entry name" value="sigma70-ECF"/>
    <property type="match status" value="1"/>
</dbReference>
<comment type="similarity">
    <text evidence="1 6">Belongs to the sigma-70 factor family. ECF subfamily.</text>
</comment>
<feature type="domain" description="RNA polymerase sigma factor 70 region 4 type 2" evidence="8">
    <location>
        <begin position="140"/>
        <end position="191"/>
    </location>
</feature>
<protein>
    <recommendedName>
        <fullName evidence="6">RNA polymerase sigma factor</fullName>
    </recommendedName>
</protein>
<evidence type="ECO:0000259" key="8">
    <source>
        <dbReference type="Pfam" id="PF08281"/>
    </source>
</evidence>
<reference evidence="9 10" key="1">
    <citation type="submission" date="2019-10" db="EMBL/GenBank/DDBJ databases">
        <title>Rubrobacter sp nov SCSIO 52090 isolated from a deep-sea sediment in the South China Sea.</title>
        <authorList>
            <person name="Chen R.W."/>
        </authorList>
    </citation>
    <scope>NUCLEOTIDE SEQUENCE [LARGE SCALE GENOMIC DNA]</scope>
    <source>
        <strain evidence="9 10">SCSIO 52909</strain>
    </source>
</reference>
<dbReference type="InterPro" id="IPR000838">
    <property type="entry name" value="RNA_pol_sigma70_ECF_CS"/>
</dbReference>
<dbReference type="KEGG" id="rub:GBA63_06630"/>
<dbReference type="SUPFAM" id="SSF88659">
    <property type="entry name" value="Sigma3 and sigma4 domains of RNA polymerase sigma factors"/>
    <property type="match status" value="1"/>
</dbReference>
<dbReference type="GO" id="GO:0006950">
    <property type="term" value="P:response to stress"/>
    <property type="evidence" value="ECO:0007669"/>
    <property type="project" value="UniProtKB-ARBA"/>
</dbReference>
<evidence type="ECO:0000313" key="9">
    <source>
        <dbReference type="EMBL" id="QIN82363.1"/>
    </source>
</evidence>
<dbReference type="CDD" id="cd06171">
    <property type="entry name" value="Sigma70_r4"/>
    <property type="match status" value="1"/>
</dbReference>
<dbReference type="GO" id="GO:0006352">
    <property type="term" value="P:DNA-templated transcription initiation"/>
    <property type="evidence" value="ECO:0007669"/>
    <property type="project" value="InterPro"/>
</dbReference>
<name>A0A6G8Q7D9_9ACTN</name>
<dbReference type="SUPFAM" id="SSF88946">
    <property type="entry name" value="Sigma2 domain of RNA polymerase sigma factors"/>
    <property type="match status" value="1"/>
</dbReference>
<dbReference type="EMBL" id="CP045119">
    <property type="protein sequence ID" value="QIN82363.1"/>
    <property type="molecule type" value="Genomic_DNA"/>
</dbReference>
<evidence type="ECO:0000256" key="6">
    <source>
        <dbReference type="RuleBase" id="RU000716"/>
    </source>
</evidence>
<keyword evidence="3 6" id="KW-0731">Sigma factor</keyword>
<evidence type="ECO:0000256" key="4">
    <source>
        <dbReference type="ARBA" id="ARBA00023125"/>
    </source>
</evidence>
<keyword evidence="4 6" id="KW-0238">DNA-binding</keyword>
<dbReference type="Pfam" id="PF04542">
    <property type="entry name" value="Sigma70_r2"/>
    <property type="match status" value="1"/>
</dbReference>
<keyword evidence="10" id="KW-1185">Reference proteome</keyword>
<dbReference type="Gene3D" id="1.10.10.10">
    <property type="entry name" value="Winged helix-like DNA-binding domain superfamily/Winged helix DNA-binding domain"/>
    <property type="match status" value="1"/>
</dbReference>
<feature type="domain" description="RNA polymerase sigma-70 region 2" evidence="7">
    <location>
        <begin position="46"/>
        <end position="112"/>
    </location>
</feature>
<evidence type="ECO:0000313" key="10">
    <source>
        <dbReference type="Proteomes" id="UP000501452"/>
    </source>
</evidence>
<evidence type="ECO:0000256" key="3">
    <source>
        <dbReference type="ARBA" id="ARBA00023082"/>
    </source>
</evidence>
<dbReference type="InterPro" id="IPR036388">
    <property type="entry name" value="WH-like_DNA-bd_sf"/>
</dbReference>
<dbReference type="Pfam" id="PF08281">
    <property type="entry name" value="Sigma70_r4_2"/>
    <property type="match status" value="1"/>
</dbReference>
<dbReference type="InterPro" id="IPR007627">
    <property type="entry name" value="RNA_pol_sigma70_r2"/>
</dbReference>
<dbReference type="InterPro" id="IPR013324">
    <property type="entry name" value="RNA_pol_sigma_r3/r4-like"/>
</dbReference>
<dbReference type="Proteomes" id="UP000501452">
    <property type="component" value="Chromosome"/>
</dbReference>
<proteinExistence type="inferred from homology"/>
<dbReference type="Gene3D" id="1.10.1740.10">
    <property type="match status" value="1"/>
</dbReference>
<keyword evidence="2 6" id="KW-0805">Transcription regulation</keyword>
<evidence type="ECO:0000256" key="5">
    <source>
        <dbReference type="ARBA" id="ARBA00023163"/>
    </source>
</evidence>
<dbReference type="AlphaFoldDB" id="A0A6G8Q7D9"/>
<dbReference type="PROSITE" id="PS01063">
    <property type="entry name" value="SIGMA70_ECF"/>
    <property type="match status" value="1"/>
</dbReference>
<sequence>MDYASAVAVGGWRTRLKGLSVRRAGLEDNELVTRTMAGDVRSYEELVKRYERLVGKVLYPYARREISVEDLVQETFLRAYDRLETFNPEYRFKTWLLAIANNLGIDTLRRRKETVEFNPETHAAVSGGPEGEAVRKDQSRSVQAAVATLPETYGVPIVLRYSEGMSYAEISEVLSISVPAVKSRLFRARNMLAGRLEEAGEGA</sequence>
<accession>A0A6G8Q7D9</accession>
<evidence type="ECO:0000256" key="1">
    <source>
        <dbReference type="ARBA" id="ARBA00010641"/>
    </source>
</evidence>
<dbReference type="InterPro" id="IPR014284">
    <property type="entry name" value="RNA_pol_sigma-70_dom"/>
</dbReference>
<dbReference type="InterPro" id="IPR013249">
    <property type="entry name" value="RNA_pol_sigma70_r4_t2"/>
</dbReference>
<gene>
    <name evidence="9" type="ORF">GBA63_06630</name>
</gene>
<evidence type="ECO:0000256" key="2">
    <source>
        <dbReference type="ARBA" id="ARBA00023015"/>
    </source>
</evidence>
<dbReference type="PANTHER" id="PTHR43133">
    <property type="entry name" value="RNA POLYMERASE ECF-TYPE SIGMA FACTO"/>
    <property type="match status" value="1"/>
</dbReference>
<dbReference type="InterPro" id="IPR039425">
    <property type="entry name" value="RNA_pol_sigma-70-like"/>
</dbReference>
<dbReference type="RefSeq" id="WP_166174625.1">
    <property type="nucleotide sequence ID" value="NZ_CP045119.1"/>
</dbReference>
<evidence type="ECO:0000259" key="7">
    <source>
        <dbReference type="Pfam" id="PF04542"/>
    </source>
</evidence>
<dbReference type="GO" id="GO:0016987">
    <property type="term" value="F:sigma factor activity"/>
    <property type="evidence" value="ECO:0007669"/>
    <property type="project" value="UniProtKB-KW"/>
</dbReference>
<organism evidence="9 10">
    <name type="scientific">Rubrobacter tropicus</name>
    <dbReference type="NCBI Taxonomy" id="2653851"/>
    <lineage>
        <taxon>Bacteria</taxon>
        <taxon>Bacillati</taxon>
        <taxon>Actinomycetota</taxon>
        <taxon>Rubrobacteria</taxon>
        <taxon>Rubrobacterales</taxon>
        <taxon>Rubrobacteraceae</taxon>
        <taxon>Rubrobacter</taxon>
    </lineage>
</organism>
<keyword evidence="5 6" id="KW-0804">Transcription</keyword>